<dbReference type="EMBL" id="CP073910">
    <property type="protein sequence ID" value="QUT05513.1"/>
    <property type="molecule type" value="Genomic_DNA"/>
</dbReference>
<reference evidence="16" key="1">
    <citation type="submission" date="2021-04" db="EMBL/GenBank/DDBJ databases">
        <title>Isolation of p-tert-butylphenol degrading bacteria Sphingobium phenoxybenzoativorans Tas13 from active sludge.</title>
        <authorList>
            <person name="Li Y."/>
        </authorList>
    </citation>
    <scope>NUCLEOTIDE SEQUENCE</scope>
    <source>
        <strain evidence="16">Tas13</strain>
    </source>
</reference>
<comment type="subcellular location">
    <subcellularLocation>
        <location evidence="1 11">Cell outer membrane</location>
        <topology evidence="1 11">Multi-pass membrane protein</topology>
    </subcellularLocation>
</comment>
<dbReference type="Proteomes" id="UP000681425">
    <property type="component" value="Chromosome"/>
</dbReference>
<evidence type="ECO:0000256" key="7">
    <source>
        <dbReference type="ARBA" id="ARBA00023065"/>
    </source>
</evidence>
<accession>A0A975K658</accession>
<dbReference type="GO" id="GO:0009279">
    <property type="term" value="C:cell outer membrane"/>
    <property type="evidence" value="ECO:0007669"/>
    <property type="project" value="UniProtKB-SubCell"/>
</dbReference>
<keyword evidence="4" id="KW-0410">Iron transport</keyword>
<organism evidence="16 17">
    <name type="scientific">Sphingobium phenoxybenzoativorans</name>
    <dbReference type="NCBI Taxonomy" id="1592790"/>
    <lineage>
        <taxon>Bacteria</taxon>
        <taxon>Pseudomonadati</taxon>
        <taxon>Pseudomonadota</taxon>
        <taxon>Alphaproteobacteria</taxon>
        <taxon>Sphingomonadales</taxon>
        <taxon>Sphingomonadaceae</taxon>
        <taxon>Sphingobium</taxon>
    </lineage>
</organism>
<keyword evidence="2 11" id="KW-0813">Transport</keyword>
<dbReference type="GO" id="GO:0006826">
    <property type="term" value="P:iron ion transport"/>
    <property type="evidence" value="ECO:0007669"/>
    <property type="project" value="UniProtKB-KW"/>
</dbReference>
<name>A0A975K658_9SPHN</name>
<gene>
    <name evidence="16" type="ORF">KFK14_21535</name>
</gene>
<keyword evidence="5 11" id="KW-0812">Transmembrane</keyword>
<dbReference type="InterPro" id="IPR036942">
    <property type="entry name" value="Beta-barrel_TonB_sf"/>
</dbReference>
<keyword evidence="17" id="KW-1185">Reference proteome</keyword>
<dbReference type="PANTHER" id="PTHR32552:SF81">
    <property type="entry name" value="TONB-DEPENDENT OUTER MEMBRANE RECEPTOR"/>
    <property type="match status" value="1"/>
</dbReference>
<dbReference type="InterPro" id="IPR039426">
    <property type="entry name" value="TonB-dep_rcpt-like"/>
</dbReference>
<evidence type="ECO:0000256" key="12">
    <source>
        <dbReference type="RuleBase" id="RU003357"/>
    </source>
</evidence>
<evidence type="ECO:0000259" key="14">
    <source>
        <dbReference type="Pfam" id="PF00593"/>
    </source>
</evidence>
<keyword evidence="7" id="KW-0406">Ion transport</keyword>
<dbReference type="Gene3D" id="2.170.130.10">
    <property type="entry name" value="TonB-dependent receptor, plug domain"/>
    <property type="match status" value="1"/>
</dbReference>
<evidence type="ECO:0000256" key="2">
    <source>
        <dbReference type="ARBA" id="ARBA00022448"/>
    </source>
</evidence>
<feature type="domain" description="TonB-dependent receptor plug" evidence="15">
    <location>
        <begin position="49"/>
        <end position="154"/>
    </location>
</feature>
<dbReference type="PANTHER" id="PTHR32552">
    <property type="entry name" value="FERRICHROME IRON RECEPTOR-RELATED"/>
    <property type="match status" value="1"/>
</dbReference>
<keyword evidence="6" id="KW-0408">Iron</keyword>
<dbReference type="InterPro" id="IPR012910">
    <property type="entry name" value="Plug_dom"/>
</dbReference>
<evidence type="ECO:0000256" key="11">
    <source>
        <dbReference type="PROSITE-ProRule" id="PRU01360"/>
    </source>
</evidence>
<sequence>MLATALATLSGPVLAQSGGSGSPGEQEAQAPAVADQDIIVTARRTSERLQDVPVAVTAFGNRDLVERRISTESDLQSVTPGLTVRQNTSSNQLGLSIRGQAVDAFSYSAPAVLAYFNETQAGGVTSTAFFDLESIQVLKGPQGTLFGRNATGGAVLYKTRSPSKDFEGYLRAGYGNYDNREVEGAINVPLGSFGALRVSGKMQKRDGFQHNLYNGDRLNSIDSRNIRGSLLISPDGSGFENTTVFQYGKYGGNSGGVKVQNAYAAGQTNNGYALNATAAALYGPGFINLTTDPRVRQLGFDGIADYISKQKNIGFYDFYNDADGRHRARQYIVTNTTTYEVSDAVNFKNIIGYNNVVSRDKSDADGSPFQMVTAGVNDSTPWNYTYQTEQFSNEFQVNGKLLDNRLTYIFGLFVSRETNGQIARYNVGGDYPGGTASPPGLFLYNFETKDTSKAVFLQATYALTDRLNFTAGGRYTWEKISIHQRPGDLYGSLGVGPRSSKFSKPSWTVGLDYKVTDDLLLYFNHRGSWRTGGFNGTSTDLVGGVLVPNQFKPETTYDFEIGAKLAGNLGPIPARLNIALYDQYVKNVQRTVYIDITAVSGNVNKARVTGAEIDGSFDLTPWLQVGGAFTYTHARYTDPQAVVAGVSLPFGPYADSPKYSGSAFFRAKADLANDAGEVALRGDLYAQSSTYYTNLADTLTPDTKLPGYGILNGRLEWNRILGSDVSAAAYIRNITDKHYYAGGLGVGAVIGVNGTLTGTPRTYGFELSVNF</sequence>
<dbReference type="InterPro" id="IPR037066">
    <property type="entry name" value="Plug_dom_sf"/>
</dbReference>
<keyword evidence="9 11" id="KW-0472">Membrane</keyword>
<evidence type="ECO:0000256" key="5">
    <source>
        <dbReference type="ARBA" id="ARBA00022692"/>
    </source>
</evidence>
<dbReference type="PROSITE" id="PS52016">
    <property type="entry name" value="TONB_DEPENDENT_REC_3"/>
    <property type="match status" value="1"/>
</dbReference>
<evidence type="ECO:0000313" key="17">
    <source>
        <dbReference type="Proteomes" id="UP000681425"/>
    </source>
</evidence>
<dbReference type="AlphaFoldDB" id="A0A975K658"/>
<feature type="domain" description="TonB-dependent receptor-like beta-barrel" evidence="14">
    <location>
        <begin position="292"/>
        <end position="734"/>
    </location>
</feature>
<dbReference type="Gene3D" id="2.40.170.20">
    <property type="entry name" value="TonB-dependent receptor, beta-barrel domain"/>
    <property type="match status" value="1"/>
</dbReference>
<dbReference type="Pfam" id="PF00593">
    <property type="entry name" value="TonB_dep_Rec_b-barrel"/>
    <property type="match status" value="1"/>
</dbReference>
<evidence type="ECO:0000256" key="4">
    <source>
        <dbReference type="ARBA" id="ARBA00022496"/>
    </source>
</evidence>
<dbReference type="RefSeq" id="WP_212609056.1">
    <property type="nucleotide sequence ID" value="NZ_CP073910.1"/>
</dbReference>
<dbReference type="KEGG" id="spph:KFK14_21535"/>
<evidence type="ECO:0000256" key="10">
    <source>
        <dbReference type="ARBA" id="ARBA00023237"/>
    </source>
</evidence>
<keyword evidence="10 11" id="KW-0998">Cell outer membrane</keyword>
<evidence type="ECO:0000256" key="1">
    <source>
        <dbReference type="ARBA" id="ARBA00004571"/>
    </source>
</evidence>
<dbReference type="InterPro" id="IPR000531">
    <property type="entry name" value="Beta-barrel_TonB"/>
</dbReference>
<evidence type="ECO:0000256" key="3">
    <source>
        <dbReference type="ARBA" id="ARBA00022452"/>
    </source>
</evidence>
<evidence type="ECO:0000313" key="16">
    <source>
        <dbReference type="EMBL" id="QUT05513.1"/>
    </source>
</evidence>
<evidence type="ECO:0000259" key="15">
    <source>
        <dbReference type="Pfam" id="PF07715"/>
    </source>
</evidence>
<comment type="similarity">
    <text evidence="11 12">Belongs to the TonB-dependent receptor family.</text>
</comment>
<evidence type="ECO:0000256" key="6">
    <source>
        <dbReference type="ARBA" id="ARBA00023004"/>
    </source>
</evidence>
<evidence type="ECO:0000256" key="13">
    <source>
        <dbReference type="SAM" id="MobiDB-lite"/>
    </source>
</evidence>
<keyword evidence="8 12" id="KW-0798">TonB box</keyword>
<dbReference type="Pfam" id="PF07715">
    <property type="entry name" value="Plug"/>
    <property type="match status" value="1"/>
</dbReference>
<proteinExistence type="inferred from homology"/>
<evidence type="ECO:0000256" key="8">
    <source>
        <dbReference type="ARBA" id="ARBA00023077"/>
    </source>
</evidence>
<keyword evidence="3 11" id="KW-1134">Transmembrane beta strand</keyword>
<feature type="region of interest" description="Disordered" evidence="13">
    <location>
        <begin position="13"/>
        <end position="34"/>
    </location>
</feature>
<keyword evidence="16" id="KW-0675">Receptor</keyword>
<dbReference type="SUPFAM" id="SSF56935">
    <property type="entry name" value="Porins"/>
    <property type="match status" value="1"/>
</dbReference>
<protein>
    <submittedName>
        <fullName evidence="16">TonB-dependent receptor</fullName>
    </submittedName>
</protein>
<evidence type="ECO:0000256" key="9">
    <source>
        <dbReference type="ARBA" id="ARBA00023136"/>
    </source>
</evidence>